<gene>
    <name evidence="2" type="ORF">BDK89_3572</name>
</gene>
<dbReference type="Pfam" id="PF10005">
    <property type="entry name" value="Zn_ribbon_DZR_6"/>
    <property type="match status" value="1"/>
</dbReference>
<proteinExistence type="predicted"/>
<dbReference type="InterPro" id="IPR011201">
    <property type="entry name" value="Zinc-ribbon_6_bact"/>
</dbReference>
<accession>A0A4R7I4R5</accession>
<keyword evidence="3" id="KW-1185">Reference proteome</keyword>
<name>A0A4R7I4R5_9ACTN</name>
<sequence length="354" mass="39227">MRVFHCDRCEAVLAFDAHECAGCRATVGYVPGDRRPRVLQASTDPSVFHLDAPGDRSERPMWRCLNAAWGCNWMLPVDSGETWCRSCRLTRGRPDTGRPDAIAAWATVEAAKRRLIHQLDEFALPIEIDSASMPDGLVFDLVYLPGEGGITGHLDGLVTLDLAEADDGHRDGLRRRLGEQFRTVIGHLRHEIGHYYWLRLVGQSNDIGVFRRLFGDERDDYRVAVDAYYAGASSTWDRARFVTGYASSHPLEDWAETFAHYLHIVDAVDTAAAHDLVPADRAGMLVTDAVATLPFADILDAWRPISAAVNAIAETVGAPAVYPFEPAGAVVDKLTFVHDQVAAHTKRDRFYANE</sequence>
<dbReference type="Proteomes" id="UP000294558">
    <property type="component" value="Unassembled WGS sequence"/>
</dbReference>
<evidence type="ECO:0000313" key="3">
    <source>
        <dbReference type="Proteomes" id="UP000294558"/>
    </source>
</evidence>
<evidence type="ECO:0000259" key="1">
    <source>
        <dbReference type="Pfam" id="PF10005"/>
    </source>
</evidence>
<dbReference type="PIRSF" id="PIRSF012641">
    <property type="entry name" value="UCP012641"/>
    <property type="match status" value="1"/>
</dbReference>
<dbReference type="EMBL" id="SOAU01000001">
    <property type="protein sequence ID" value="TDT17959.1"/>
    <property type="molecule type" value="Genomic_DNA"/>
</dbReference>
<comment type="caution">
    <text evidence="2">The sequence shown here is derived from an EMBL/GenBank/DDBJ whole genome shotgun (WGS) entry which is preliminary data.</text>
</comment>
<organism evidence="2 3">
    <name type="scientific">Ilumatobacter fluminis</name>
    <dbReference type="NCBI Taxonomy" id="467091"/>
    <lineage>
        <taxon>Bacteria</taxon>
        <taxon>Bacillati</taxon>
        <taxon>Actinomycetota</taxon>
        <taxon>Acidimicrobiia</taxon>
        <taxon>Acidimicrobiales</taxon>
        <taxon>Ilumatobacteraceae</taxon>
        <taxon>Ilumatobacter</taxon>
    </lineage>
</organism>
<reference evidence="2 3" key="1">
    <citation type="submission" date="2019-03" db="EMBL/GenBank/DDBJ databases">
        <title>Sequencing the genomes of 1000 actinobacteria strains.</title>
        <authorList>
            <person name="Klenk H.-P."/>
        </authorList>
    </citation>
    <scope>NUCLEOTIDE SEQUENCE [LARGE SCALE GENOMIC DNA]</scope>
    <source>
        <strain evidence="2 3">DSM 18936</strain>
    </source>
</reference>
<evidence type="ECO:0000313" key="2">
    <source>
        <dbReference type="EMBL" id="TDT17959.1"/>
    </source>
</evidence>
<dbReference type="AlphaFoldDB" id="A0A4R7I4R5"/>
<protein>
    <recommendedName>
        <fullName evidence="1">Zinc-ribbon domain-containing protein</fullName>
    </recommendedName>
</protein>
<feature type="domain" description="Zinc-ribbon" evidence="1">
    <location>
        <begin position="3"/>
        <end position="96"/>
    </location>
</feature>
<dbReference type="InterPro" id="IPR031321">
    <property type="entry name" value="UCP012641"/>
</dbReference>
<dbReference type="Pfam" id="PF15887">
    <property type="entry name" value="Peptidase_Mx"/>
    <property type="match status" value="1"/>
</dbReference>